<dbReference type="EMBL" id="BDIP01000421">
    <property type="protein sequence ID" value="GIQ81530.1"/>
    <property type="molecule type" value="Genomic_DNA"/>
</dbReference>
<keyword evidence="4" id="KW-1185">Reference proteome</keyword>
<evidence type="ECO:0000313" key="2">
    <source>
        <dbReference type="EMBL" id="GIQ83047.1"/>
    </source>
</evidence>
<name>A0A9K3CV56_9EUKA</name>
<protein>
    <submittedName>
        <fullName evidence="2">Uncharacterized protein</fullName>
    </submittedName>
</protein>
<evidence type="ECO:0000313" key="4">
    <source>
        <dbReference type="Proteomes" id="UP000265618"/>
    </source>
</evidence>
<proteinExistence type="predicted"/>
<evidence type="ECO:0000313" key="3">
    <source>
        <dbReference type="EMBL" id="GIQ84707.1"/>
    </source>
</evidence>
<organism evidence="2 4">
    <name type="scientific">Kipferlia bialata</name>
    <dbReference type="NCBI Taxonomy" id="797122"/>
    <lineage>
        <taxon>Eukaryota</taxon>
        <taxon>Metamonada</taxon>
        <taxon>Carpediemonas-like organisms</taxon>
        <taxon>Kipferlia</taxon>
    </lineage>
</organism>
<gene>
    <name evidence="1" type="ORF">KIPB_002501</name>
    <name evidence="2" type="ORF">KIPB_004294</name>
    <name evidence="3" type="ORF">KIPB_006255</name>
</gene>
<reference evidence="2 4" key="2">
    <citation type="journal article" date="2018" name="PLoS ONE">
        <title>The draft genome of Kipferlia bialata reveals reductive genome evolution in fornicate parasites.</title>
        <authorList>
            <person name="Tanifuji G."/>
            <person name="Takabayashi S."/>
            <person name="Kume K."/>
            <person name="Takagi M."/>
            <person name="Nakayama T."/>
            <person name="Kamikawa R."/>
            <person name="Inagaki Y."/>
            <person name="Hashimoto T."/>
        </authorList>
    </citation>
    <scope>NUCLEOTIDE SEQUENCE [LARGE SCALE GENOMIC DNA]</scope>
    <source>
        <strain evidence="2">NY0173</strain>
    </source>
</reference>
<evidence type="ECO:0000313" key="1">
    <source>
        <dbReference type="EMBL" id="GIQ81530.1"/>
    </source>
</evidence>
<dbReference type="EMBL" id="BDIP01001585">
    <property type="protein sequence ID" value="GIQ84707.1"/>
    <property type="molecule type" value="Genomic_DNA"/>
</dbReference>
<feature type="non-terminal residue" evidence="2">
    <location>
        <position position="1"/>
    </location>
</feature>
<dbReference type="EMBL" id="BDIP01000905">
    <property type="protein sequence ID" value="GIQ83047.1"/>
    <property type="molecule type" value="Genomic_DNA"/>
</dbReference>
<dbReference type="Proteomes" id="UP000265618">
    <property type="component" value="Unassembled WGS sequence"/>
</dbReference>
<sequence>MCNNQAGEGTSTGGDLVLRGGAGITAGDVKIGEGGQTTLIAGNELSVTSSEVNVTAAKTTFSSEVVFSGSLTIGTSSAPFNLGRTTTSSADTYSFTISGQASTHSSGVGGDVVIAGGEGATGGDVLIDGGDGTLSGSVVIGASSQSVTLGASTHSSVSLIGTGVTLGNEDAAYTISRATGSGTGRSTSLTGQTGAGTFAGGDLYLYAGDSGSLPSDTASTSVYGGDLSLEAGRGYSADADMAQTMLGSSVLIGTGSGTKLRTSSVLIGQSLGTVTIQAPLTVRDSITSSAYYLSLDAGSVQGTTPTVRIGMSVPSSVLLGTTGGSVSVGSDLGVAGDITLSPAVDGDDVYLTIADTTEASAYASSLIIQGQGNDTVGGDVSLSAGSSYLRPGSLYLDAGAPSASDIEDADRGSVVIGTNASQTLVTSPLTATSTTTLYSDVVLGSAVSESVAIYATAVSEVGGIDVSLSAGEGTVSGGDLTLKAGEGGTTGGTLSLDGGAGAAAKGDVVIGAGSAGVYLGLMDASSSVVIESPTLLLGDPDFADIGRTDDNMDYVIARAESRRGVPSSDTYLVGQHGTSGGGDLYLAAGGCVDGYGIERGTDSCLADSTSGSVYIRTGMADADTGTSSQISIGDTGGLVVIGSETDSTSAFSVQSETVFAEGVTFNQSIVLGDTGDGAPELAGYTITLDTAHSIAAPPSLSILGQSVEHTVADGTAVDPAYGGAVYVTAGSADVTGERDTGGALYLSGGSGHVGGAVHVSGGMTDGTGDAAAAGSVSINTSGGSVEIGSASGAVAVHAPLSVNESLTLNGTVDITGDRMTVGAEDIADSFTLSRPLSADADSLGALYIEGAYSYAYPKGDDSQGIVGVNMASGGDVHMGGDLLVDGDTLTLGSDGSTGAFTVTRPSDVTDTAGHKAPSLQVVGGAALHTGGDVMVTGGQGDVLAGDVYVDGGSSPSSGTGSVYIGTSSDAVLLGMAGGLTTVQSDVALNGYSATLGDGSGDASLSRPSVSGLAGGDFTIQGQSSDVSGGDLILQAGCLSSDPSDCGVVSIGSDNEDTSVVIVGPLSLSSDSLSLGPDAVSASYTISRPDVAGSASLLSIQGQGGSGVNGAGGDLSVTAGRSSESVGGDLLLEGGDSGTGDYGSVVIGASSSGVSLSQGGRVTTVQGSLSVLESLTVETITSTTSLSLDAVGDISLGHSGSGSVIVNSEVVTSVLRSSATGLVLDTSGSEYSVEIGATASDTYIGSCQYAADGTTVTSSLHTLSPLDAVDETHAAADLVLGQASLSVVVGGSGIGTHVLDTLDVYDTLHADVIVTHTTTDNSHLVIDAPTGNVLLGAGSYSVEIGATGADTSLLSNSIVLGQADSGLTLSRPLSSGAGNATTLVAQGGSAESDGGHLFIYAGDAGSVGTSSPYTPAGGSVFIDAGAGKTTSLNGSVSIGTTDASSVIIGKSSGLTQIRSMLYVDGEIQSIQSTLTIDAHDGSITIGSDSAEVNLSQSGMTTTVSGDLSVVEDATVLGDTVALKGTDLVVSLRSSEDYTISMNSSDDTATPGTLSIQGVVNSDASATQGEVVINPLSDGVLRVHSPSVLEDTVTLGSTDRDQSAGYIIQGLGAASGAPAPLHVNGGASESGNGGDTYVSGGYGTADGGDLYLDAGEGALGDNGSVLIGTMALETSILSPETTVSGDVTILGDSLVLGTLSDYTISRPESDVSTVGSLIIEGQSGSLSAGDLELYPGCLTDGSNSCGVVTIGTSTSETHVSHDLYIEGDGLYLGTGSAFEVAMLPITSGDGDTLTLTGATTSLGDGGSVLVTGGTGTGAGSVGGDVTVEGGAGEVSPGKVVIGALSSSVEIGATSVETLIQGVATVTTEVNVPLVQSTGIA</sequence>
<accession>A0A9K3CV56</accession>
<comment type="caution">
    <text evidence="2">The sequence shown here is derived from an EMBL/GenBank/DDBJ whole genome shotgun (WGS) entry which is preliminary data.</text>
</comment>
<reference evidence="2" key="1">
    <citation type="submission" date="2016-10" db="EMBL/GenBank/DDBJ databases">
        <authorList>
            <person name="Tanifuji G."/>
            <person name="Kume K."/>
            <person name="Nakayama T."/>
            <person name="Takabayashi S."/>
            <person name="Hashimoto T."/>
        </authorList>
    </citation>
    <scope>NUCLEOTIDE SEQUENCE</scope>
    <source>
        <strain evidence="2">NY0173</strain>
    </source>
</reference>